<proteinExistence type="predicted"/>
<reference evidence="1" key="2">
    <citation type="submission" date="2020-11" db="EMBL/GenBank/DDBJ databases">
        <authorList>
            <consortium name="NCBI Pathogen Detection Project"/>
        </authorList>
    </citation>
    <scope>NUCLEOTIDE SEQUENCE</scope>
    <source>
        <strain evidence="1">R404</strain>
    </source>
</reference>
<organism evidence="1 2">
    <name type="scientific">Klebsiella oxytoca</name>
    <dbReference type="NCBI Taxonomy" id="571"/>
    <lineage>
        <taxon>Bacteria</taxon>
        <taxon>Pseudomonadati</taxon>
        <taxon>Pseudomonadota</taxon>
        <taxon>Gammaproteobacteria</taxon>
        <taxon>Enterobacterales</taxon>
        <taxon>Enterobacteriaceae</taxon>
        <taxon>Klebsiella/Raoultella group</taxon>
        <taxon>Klebsiella</taxon>
    </lineage>
</organism>
<dbReference type="EMBL" id="DACSEO010000070">
    <property type="protein sequence ID" value="HAT1683662.1"/>
    <property type="molecule type" value="Genomic_DNA"/>
</dbReference>
<gene>
    <name evidence="1" type="ORF">I8Y21_004417</name>
</gene>
<evidence type="ECO:0000313" key="2">
    <source>
        <dbReference type="Proteomes" id="UP000856143"/>
    </source>
</evidence>
<dbReference type="AlphaFoldDB" id="A0AAN5LBB2"/>
<comment type="caution">
    <text evidence="1">The sequence shown here is derived from an EMBL/GenBank/DDBJ whole genome shotgun (WGS) entry which is preliminary data.</text>
</comment>
<dbReference type="Proteomes" id="UP000856143">
    <property type="component" value="Unassembled WGS sequence"/>
</dbReference>
<reference evidence="1" key="1">
    <citation type="journal article" date="2018" name="Genome Biol.">
        <title>SKESA: strategic k-mer extension for scrupulous assemblies.</title>
        <authorList>
            <person name="Souvorov A."/>
            <person name="Agarwala R."/>
            <person name="Lipman D.J."/>
        </authorList>
    </citation>
    <scope>NUCLEOTIDE SEQUENCE</scope>
    <source>
        <strain evidence="1">R404</strain>
    </source>
</reference>
<accession>A0AAN5LBB2</accession>
<sequence>MNIPGLITAHNAQSKILARHLIIRGDDTHSVVMPADGKHILIGVSTALDSDPDETVDVIRSGFPLVTYGATVKAGDPLTADEHACAVPAVAGDWYLGFAEEDGEAGDTGSLWVAPGRLPAAATTPAPSA</sequence>
<evidence type="ECO:0000313" key="1">
    <source>
        <dbReference type="EMBL" id="HAT1683662.1"/>
    </source>
</evidence>
<protein>
    <submittedName>
        <fullName evidence="1">DUF2190 family protein</fullName>
    </submittedName>
</protein>
<name>A0AAN5LBB2_KLEOX</name>